<keyword evidence="3 6" id="KW-0812">Transmembrane</keyword>
<keyword evidence="5 6" id="KW-0472">Membrane</keyword>
<dbReference type="Proteomes" id="UP000484076">
    <property type="component" value="Unassembled WGS sequence"/>
</dbReference>
<feature type="transmembrane region" description="Helical" evidence="6">
    <location>
        <begin position="81"/>
        <end position="100"/>
    </location>
</feature>
<sequence length="309" mass="32325">MKSLALHLAVIALLFALQFVLPPYHHTNIARVMVLAVFAMGYNIAFGYTGLLSLGHALFFGAGLYAAGLMANGGWTGLATLPAGLLAGGLVALAVGMLALRTAGVSFMIVTLMFAQAGYLTILYFGPVTGGDEGFVLPAAARNLAGFDLATETPRYTLGLALFAVALLANLALVRSPLGRVMVAMRENEERSRMLGYNPFTVKLTALVISGLYAGVAGAGYALMFGYVGASFAAIQYSILPMLWVLLGGAGTVLGPFIGALLMFYLIDLSSSVTTAHQMVVGVALLALVLFAPKGLLGTLRERGLKWLP</sequence>
<protein>
    <submittedName>
        <fullName evidence="7">Branched-chain amino acid ABC transporter permease</fullName>
    </submittedName>
</protein>
<evidence type="ECO:0000256" key="5">
    <source>
        <dbReference type="ARBA" id="ARBA00023136"/>
    </source>
</evidence>
<evidence type="ECO:0000313" key="8">
    <source>
        <dbReference type="Proteomes" id="UP000484076"/>
    </source>
</evidence>
<comment type="subcellular location">
    <subcellularLocation>
        <location evidence="1">Cell membrane</location>
        <topology evidence="1">Multi-pass membrane protein</topology>
    </subcellularLocation>
</comment>
<evidence type="ECO:0000256" key="2">
    <source>
        <dbReference type="ARBA" id="ARBA00022475"/>
    </source>
</evidence>
<keyword evidence="4 6" id="KW-1133">Transmembrane helix</keyword>
<dbReference type="PANTHER" id="PTHR30482:SF17">
    <property type="entry name" value="ABC TRANSPORTER ATP-BINDING PROTEIN"/>
    <property type="match status" value="1"/>
</dbReference>
<dbReference type="RefSeq" id="WP_152827692.1">
    <property type="nucleotide sequence ID" value="NZ_WHUT02000009.1"/>
</dbReference>
<feature type="transmembrane region" description="Helical" evidence="6">
    <location>
        <begin position="279"/>
        <end position="297"/>
    </location>
</feature>
<dbReference type="EMBL" id="WHUT02000009">
    <property type="protein sequence ID" value="NUB45694.1"/>
    <property type="molecule type" value="Genomic_DNA"/>
</dbReference>
<dbReference type="GO" id="GO:0005886">
    <property type="term" value="C:plasma membrane"/>
    <property type="evidence" value="ECO:0007669"/>
    <property type="project" value="UniProtKB-SubCell"/>
</dbReference>
<dbReference type="CDD" id="cd06581">
    <property type="entry name" value="TM_PBP1_LivM_like"/>
    <property type="match status" value="1"/>
</dbReference>
<feature type="transmembrane region" description="Helical" evidence="6">
    <location>
        <begin position="156"/>
        <end position="174"/>
    </location>
</feature>
<keyword evidence="8" id="KW-1185">Reference proteome</keyword>
<feature type="transmembrane region" description="Helical" evidence="6">
    <location>
        <begin position="244"/>
        <end position="267"/>
    </location>
</feature>
<name>A0A8X8KLV1_9RHOB</name>
<evidence type="ECO:0000256" key="6">
    <source>
        <dbReference type="SAM" id="Phobius"/>
    </source>
</evidence>
<evidence type="ECO:0000256" key="1">
    <source>
        <dbReference type="ARBA" id="ARBA00004651"/>
    </source>
</evidence>
<evidence type="ECO:0000256" key="3">
    <source>
        <dbReference type="ARBA" id="ARBA00022692"/>
    </source>
</evidence>
<organism evidence="7 8">
    <name type="scientific">Fertoeibacter niger</name>
    <dbReference type="NCBI Taxonomy" id="2656921"/>
    <lineage>
        <taxon>Bacteria</taxon>
        <taxon>Pseudomonadati</taxon>
        <taxon>Pseudomonadota</taxon>
        <taxon>Alphaproteobacteria</taxon>
        <taxon>Rhodobacterales</taxon>
        <taxon>Paracoccaceae</taxon>
        <taxon>Fertoeibacter</taxon>
    </lineage>
</organism>
<gene>
    <name evidence="7" type="ORF">GEU84_014945</name>
</gene>
<proteinExistence type="predicted"/>
<evidence type="ECO:0000313" key="7">
    <source>
        <dbReference type="EMBL" id="NUB45694.1"/>
    </source>
</evidence>
<keyword evidence="2" id="KW-1003">Cell membrane</keyword>
<accession>A0A8X8KLV1</accession>
<evidence type="ECO:0000256" key="4">
    <source>
        <dbReference type="ARBA" id="ARBA00022989"/>
    </source>
</evidence>
<feature type="transmembrane region" description="Helical" evidence="6">
    <location>
        <begin position="107"/>
        <end position="126"/>
    </location>
</feature>
<reference evidence="7" key="1">
    <citation type="submission" date="2020-05" db="EMBL/GenBank/DDBJ databases">
        <title>Fertoebacter nigrum gen. nov., sp. nov., a new member of the family Rhodobacteraceae.</title>
        <authorList>
            <person name="Szuroczki S."/>
            <person name="Abbaszade G."/>
            <person name="Buni D."/>
            <person name="Schumann P."/>
            <person name="Toth E."/>
        </authorList>
    </citation>
    <scope>NUCLEOTIDE SEQUENCE</scope>
    <source>
        <strain evidence="7">RG-N-1a</strain>
    </source>
</reference>
<dbReference type="PANTHER" id="PTHR30482">
    <property type="entry name" value="HIGH-AFFINITY BRANCHED-CHAIN AMINO ACID TRANSPORT SYSTEM PERMEASE"/>
    <property type="match status" value="1"/>
</dbReference>
<dbReference type="GO" id="GO:0015658">
    <property type="term" value="F:branched-chain amino acid transmembrane transporter activity"/>
    <property type="evidence" value="ECO:0007669"/>
    <property type="project" value="InterPro"/>
</dbReference>
<comment type="caution">
    <text evidence="7">The sequence shown here is derived from an EMBL/GenBank/DDBJ whole genome shotgun (WGS) entry which is preliminary data.</text>
</comment>
<dbReference type="AlphaFoldDB" id="A0A8X8KLV1"/>
<dbReference type="InterPro" id="IPR043428">
    <property type="entry name" value="LivM-like"/>
</dbReference>
<dbReference type="Pfam" id="PF02653">
    <property type="entry name" value="BPD_transp_2"/>
    <property type="match status" value="1"/>
</dbReference>
<dbReference type="InterPro" id="IPR001851">
    <property type="entry name" value="ABC_transp_permease"/>
</dbReference>